<dbReference type="GO" id="GO:0004252">
    <property type="term" value="F:serine-type endopeptidase activity"/>
    <property type="evidence" value="ECO:0007669"/>
    <property type="project" value="InterPro"/>
</dbReference>
<evidence type="ECO:0000313" key="4">
    <source>
        <dbReference type="Proteomes" id="UP000541181"/>
    </source>
</evidence>
<keyword evidence="4" id="KW-1185">Reference proteome</keyword>
<dbReference type="InterPro" id="IPR043504">
    <property type="entry name" value="Peptidase_S1_PA_chymotrypsin"/>
</dbReference>
<feature type="domain" description="Peptidase S1" evidence="2">
    <location>
        <begin position="1"/>
        <end position="75"/>
    </location>
</feature>
<organism evidence="3 4">
    <name type="scientific">Chunga burmeisteri</name>
    <name type="common">Black-legged seriema</name>
    <dbReference type="NCBI Taxonomy" id="1352770"/>
    <lineage>
        <taxon>Eukaryota</taxon>
        <taxon>Metazoa</taxon>
        <taxon>Chordata</taxon>
        <taxon>Craniata</taxon>
        <taxon>Vertebrata</taxon>
        <taxon>Euteleostomi</taxon>
        <taxon>Archelosauria</taxon>
        <taxon>Archosauria</taxon>
        <taxon>Dinosauria</taxon>
        <taxon>Saurischia</taxon>
        <taxon>Theropoda</taxon>
        <taxon>Coelurosauria</taxon>
        <taxon>Aves</taxon>
        <taxon>Neognathae</taxon>
        <taxon>Neoaves</taxon>
        <taxon>Telluraves</taxon>
        <taxon>Australaves</taxon>
        <taxon>Cariamiformes</taxon>
        <taxon>Cariamidae</taxon>
        <taxon>Chunga</taxon>
    </lineage>
</organism>
<dbReference type="Proteomes" id="UP000541181">
    <property type="component" value="Unassembled WGS sequence"/>
</dbReference>
<feature type="non-terminal residue" evidence="3">
    <location>
        <position position="1"/>
    </location>
</feature>
<dbReference type="AlphaFoldDB" id="A0A7K5G3F4"/>
<name>A0A7K5G3F4_9AVES</name>
<feature type="non-terminal residue" evidence="3">
    <location>
        <position position="93"/>
    </location>
</feature>
<sequence>CLPGVSEEASTATRCLTAGWGEMGAGEEELAARLQQAEISLLSYEACANCWGQNIEEIKICRRAVEAGFCTGGSGWLLICVFDGHYKLVSTAS</sequence>
<proteinExistence type="predicted"/>
<dbReference type="InterPro" id="IPR009003">
    <property type="entry name" value="Peptidase_S1_PA"/>
</dbReference>
<dbReference type="EMBL" id="VZRC01000012">
    <property type="protein sequence ID" value="NWS51716.1"/>
    <property type="molecule type" value="Genomic_DNA"/>
</dbReference>
<evidence type="ECO:0000256" key="1">
    <source>
        <dbReference type="ARBA" id="ARBA00023157"/>
    </source>
</evidence>
<dbReference type="OrthoDB" id="546450at2759"/>
<evidence type="ECO:0000259" key="2">
    <source>
        <dbReference type="Pfam" id="PF00089"/>
    </source>
</evidence>
<keyword evidence="1" id="KW-1015">Disulfide bond</keyword>
<dbReference type="GO" id="GO:0006508">
    <property type="term" value="P:proteolysis"/>
    <property type="evidence" value="ECO:0007669"/>
    <property type="project" value="InterPro"/>
</dbReference>
<dbReference type="InterPro" id="IPR001254">
    <property type="entry name" value="Trypsin_dom"/>
</dbReference>
<gene>
    <name evidence="3" type="primary">Ctrb1</name>
    <name evidence="3" type="ORF">CHUBUR_R15634</name>
</gene>
<dbReference type="SUPFAM" id="SSF50494">
    <property type="entry name" value="Trypsin-like serine proteases"/>
    <property type="match status" value="1"/>
</dbReference>
<dbReference type="Pfam" id="PF00089">
    <property type="entry name" value="Trypsin"/>
    <property type="match status" value="1"/>
</dbReference>
<reference evidence="3 4" key="1">
    <citation type="submission" date="2019-09" db="EMBL/GenBank/DDBJ databases">
        <title>Bird 10,000 Genomes (B10K) Project - Family phase.</title>
        <authorList>
            <person name="Zhang G."/>
        </authorList>
    </citation>
    <scope>NUCLEOTIDE SEQUENCE [LARGE SCALE GENOMIC DNA]</scope>
    <source>
        <strain evidence="3">B10K-CU-031-22</strain>
    </source>
</reference>
<evidence type="ECO:0000313" key="3">
    <source>
        <dbReference type="EMBL" id="NWS51716.1"/>
    </source>
</evidence>
<dbReference type="PANTHER" id="PTHR24252:SF7">
    <property type="entry name" value="HYALIN"/>
    <property type="match status" value="1"/>
</dbReference>
<comment type="caution">
    <text evidence="3">The sequence shown here is derived from an EMBL/GenBank/DDBJ whole genome shotgun (WGS) entry which is preliminary data.</text>
</comment>
<accession>A0A7K5G3F4</accession>
<dbReference type="PANTHER" id="PTHR24252">
    <property type="entry name" value="ACROSIN-RELATED"/>
    <property type="match status" value="1"/>
</dbReference>
<protein>
    <submittedName>
        <fullName evidence="3">CTRB1 protein</fullName>
    </submittedName>
</protein>
<dbReference type="Gene3D" id="2.40.10.10">
    <property type="entry name" value="Trypsin-like serine proteases"/>
    <property type="match status" value="1"/>
</dbReference>